<dbReference type="EMBL" id="JAYRBN010000075">
    <property type="protein sequence ID" value="KAL2732277.1"/>
    <property type="molecule type" value="Genomic_DNA"/>
</dbReference>
<name>A0ABD2BHP7_VESMC</name>
<comment type="caution">
    <text evidence="1">The sequence shown here is derived from an EMBL/GenBank/DDBJ whole genome shotgun (WGS) entry which is preliminary data.</text>
</comment>
<accession>A0ABD2BHP7</accession>
<evidence type="ECO:0000313" key="1">
    <source>
        <dbReference type="EMBL" id="KAL2732277.1"/>
    </source>
</evidence>
<evidence type="ECO:0000313" key="2">
    <source>
        <dbReference type="Proteomes" id="UP001607303"/>
    </source>
</evidence>
<proteinExistence type="predicted"/>
<organism evidence="1 2">
    <name type="scientific">Vespula maculifrons</name>
    <name type="common">Eastern yellow jacket</name>
    <name type="synonym">Wasp</name>
    <dbReference type="NCBI Taxonomy" id="7453"/>
    <lineage>
        <taxon>Eukaryota</taxon>
        <taxon>Metazoa</taxon>
        <taxon>Ecdysozoa</taxon>
        <taxon>Arthropoda</taxon>
        <taxon>Hexapoda</taxon>
        <taxon>Insecta</taxon>
        <taxon>Pterygota</taxon>
        <taxon>Neoptera</taxon>
        <taxon>Endopterygota</taxon>
        <taxon>Hymenoptera</taxon>
        <taxon>Apocrita</taxon>
        <taxon>Aculeata</taxon>
        <taxon>Vespoidea</taxon>
        <taxon>Vespidae</taxon>
        <taxon>Vespinae</taxon>
        <taxon>Vespula</taxon>
    </lineage>
</organism>
<keyword evidence="2" id="KW-1185">Reference proteome</keyword>
<protein>
    <submittedName>
        <fullName evidence="1">Uncharacterized protein</fullName>
    </submittedName>
</protein>
<dbReference type="AlphaFoldDB" id="A0ABD2BHP7"/>
<reference evidence="1 2" key="1">
    <citation type="journal article" date="2024" name="Ann. Entomol. Soc. Am.">
        <title>Genomic analyses of the southern and eastern yellowjacket wasps (Hymenoptera: Vespidae) reveal evolutionary signatures of social life.</title>
        <authorList>
            <person name="Catto M.A."/>
            <person name="Caine P.B."/>
            <person name="Orr S.E."/>
            <person name="Hunt B.G."/>
            <person name="Goodisman M.A.D."/>
        </authorList>
    </citation>
    <scope>NUCLEOTIDE SEQUENCE [LARGE SCALE GENOMIC DNA]</scope>
    <source>
        <strain evidence="1">232</strain>
        <tissue evidence="1">Head and thorax</tissue>
    </source>
</reference>
<dbReference type="Proteomes" id="UP001607303">
    <property type="component" value="Unassembled WGS sequence"/>
</dbReference>
<gene>
    <name evidence="1" type="ORF">V1477_014518</name>
</gene>
<sequence>MKRLISIMCKHFNMFKVFKYLIKKYFPIIEHLCSCKDITRIKILITLLLLYNINDDVTMNIRTKEYCGGSKNSRRKGKHENARNSVEIKQQNHTIKYYTILPIISIIKNKYNYCILTLNCVIMNCVIKKIFK</sequence>